<evidence type="ECO:0000313" key="2">
    <source>
        <dbReference type="EMBL" id="KAK5698995.1"/>
    </source>
</evidence>
<proteinExistence type="predicted"/>
<reference evidence="2" key="1">
    <citation type="submission" date="2023-08" db="EMBL/GenBank/DDBJ databases">
        <title>Black Yeasts Isolated from many extreme environments.</title>
        <authorList>
            <person name="Coleine C."/>
            <person name="Stajich J.E."/>
            <person name="Selbmann L."/>
        </authorList>
    </citation>
    <scope>NUCLEOTIDE SEQUENCE</scope>
    <source>
        <strain evidence="2">CCFEE 5810</strain>
    </source>
</reference>
<feature type="region of interest" description="Disordered" evidence="1">
    <location>
        <begin position="486"/>
        <end position="508"/>
    </location>
</feature>
<dbReference type="EMBL" id="JAVRQU010000009">
    <property type="protein sequence ID" value="KAK5698995.1"/>
    <property type="molecule type" value="Genomic_DNA"/>
</dbReference>
<name>A0AAN8A1Y1_9PEZI</name>
<gene>
    <name evidence="2" type="ORF">LTR97_006644</name>
</gene>
<evidence type="ECO:0000313" key="3">
    <source>
        <dbReference type="Proteomes" id="UP001310594"/>
    </source>
</evidence>
<dbReference type="Proteomes" id="UP001310594">
    <property type="component" value="Unassembled WGS sequence"/>
</dbReference>
<comment type="caution">
    <text evidence="2">The sequence shown here is derived from an EMBL/GenBank/DDBJ whole genome shotgun (WGS) entry which is preliminary data.</text>
</comment>
<organism evidence="2 3">
    <name type="scientific">Elasticomyces elasticus</name>
    <dbReference type="NCBI Taxonomy" id="574655"/>
    <lineage>
        <taxon>Eukaryota</taxon>
        <taxon>Fungi</taxon>
        <taxon>Dikarya</taxon>
        <taxon>Ascomycota</taxon>
        <taxon>Pezizomycotina</taxon>
        <taxon>Dothideomycetes</taxon>
        <taxon>Dothideomycetidae</taxon>
        <taxon>Mycosphaerellales</taxon>
        <taxon>Teratosphaeriaceae</taxon>
        <taxon>Elasticomyces</taxon>
    </lineage>
</organism>
<protein>
    <submittedName>
        <fullName evidence="2">Uncharacterized protein</fullName>
    </submittedName>
</protein>
<sequence length="909" mass="98747">MKAPYTIATLPTPLDAASGTIQASPVFGIRGSKKRKRHEVAVGVDGESLGIYDIQSQDRVTSYGLPPNMNLCCSPCSVYIRKQKSVGATRRTYLVLRNGGTKKKRRVVCFTENVQRGGGLLDGYTGRNSKEHKLAGGDVYGIDVLGTEAQEDKDAIQVLVSHVNGAVQCLSADLSQSLWTHDGNDKQVVEYAILTDMDTARKGLLAGRHDVLATLAAGPESSATTPLLCRILRSGNKRMLQLFSVRPRAVDAIQSQNPGLQDLVDYELPAISKYLSEGSAKFEIHPASGKAYQLLKDRLTVYDLSGTLPRILTTFGSNLSPISSFGRVSASVVLAVQGDNAVVYETRYGAMQGTVALSPSSAATGQKRKREEADAASHSEWMPISYFQDSGLIAGLCGTELMAIQLSDDVRHSKRRGVENTLLVDVIGKGTSIDVTQAGHNVMNEAKKLQKWETWKSRVDSAVAGNDDRALESLLMRVLKPIGDISQHTQRRGEGSGSEDESEDEFDMSSVDVTAVDRKKIVYILSKVFETSSDASVERTKSGRLQAVMDTKLVYRLLAFSGFLTLSLVQQATRGQGNALQPGDIAVAIVALDDTFVLLRDLLAAQAYWETPELVQALRLLINSLVVDIPEGLPGISKLNGNVDMVNGDVESHVESELARVEHYFQIASASLDNGVEVKSGALRLVLDRLMTSPQGAVTRAMRTLMTQNELFLLIRLLRTQLLSGGWHRNYVQTAEGDDAFEGGEPTPGTLESGSRAMESIGVLTSTAIDAVGLSGWLVGQSAAVVETRQFMQEMKNEVSASMEGLFEHRQLATFLDEVDRLNKMAKSGGKREKLGKAELAKHDALTNGGLDMFGGIAETTLEREQRVLPIGRRVAAPAVLGANKKNPRIEIAERRARVGKYVFERIRI</sequence>
<feature type="compositionally biased region" description="Acidic residues" evidence="1">
    <location>
        <begin position="497"/>
        <end position="507"/>
    </location>
</feature>
<evidence type="ECO:0000256" key="1">
    <source>
        <dbReference type="SAM" id="MobiDB-lite"/>
    </source>
</evidence>
<accession>A0AAN8A1Y1</accession>
<dbReference type="AlphaFoldDB" id="A0AAN8A1Y1"/>